<dbReference type="OrthoDB" id="248495at2759"/>
<feature type="domain" description="BUB1 N-terminal" evidence="2">
    <location>
        <begin position="54"/>
        <end position="215"/>
    </location>
</feature>
<dbReference type="STRING" id="283909.R7TC73"/>
<reference evidence="5" key="1">
    <citation type="submission" date="2012-12" db="EMBL/GenBank/DDBJ databases">
        <authorList>
            <person name="Hellsten U."/>
            <person name="Grimwood J."/>
            <person name="Chapman J.A."/>
            <person name="Shapiro H."/>
            <person name="Aerts A."/>
            <person name="Otillar R.P."/>
            <person name="Terry A.Y."/>
            <person name="Boore J.L."/>
            <person name="Simakov O."/>
            <person name="Marletaz F."/>
            <person name="Cho S.-J."/>
            <person name="Edsinger-Gonzales E."/>
            <person name="Havlak P."/>
            <person name="Kuo D.-H."/>
            <person name="Larsson T."/>
            <person name="Lv J."/>
            <person name="Arendt D."/>
            <person name="Savage R."/>
            <person name="Osoegawa K."/>
            <person name="de Jong P."/>
            <person name="Lindberg D.R."/>
            <person name="Seaver E.C."/>
            <person name="Weisblat D.A."/>
            <person name="Putnam N.H."/>
            <person name="Grigoriev I.V."/>
            <person name="Rokhsar D.S."/>
        </authorList>
    </citation>
    <scope>NUCLEOTIDE SEQUENCE</scope>
    <source>
        <strain evidence="5">I ESC-2004</strain>
    </source>
</reference>
<dbReference type="GO" id="GO:0007094">
    <property type="term" value="P:mitotic spindle assembly checkpoint signaling"/>
    <property type="evidence" value="ECO:0007669"/>
    <property type="project" value="InterPro"/>
</dbReference>
<keyword evidence="5" id="KW-1185">Reference proteome</keyword>
<dbReference type="InterPro" id="IPR015661">
    <property type="entry name" value="Bub1/Mad3"/>
</dbReference>
<dbReference type="InterPro" id="IPR013212">
    <property type="entry name" value="Mad3/Bub1_I"/>
</dbReference>
<dbReference type="FunFam" id="1.25.40.430:FF:000003">
    <property type="entry name" value="Checkpoint serine/threonine-protein kinase BUB1"/>
    <property type="match status" value="1"/>
</dbReference>
<sequence>MASFEGRESDASDWELSKENVQPLRQGRNVQQLLLSQSEDETAKRQIKEQQHEFEAKLRIYSGDDPLDTWDRYIKWTEQNFPKGGQENSIAKILERCALQFKDTERYANDPRYLSVWLRFIRFCPNGFEIFNFLFSNGIGVELAAFYEAWAALFESIGNTKKADFIFNQGIQKGAHPVSSLQTKHREFQARTARASVSAEKEQVSGGFIPDSREEQRTTLGDLRGVGKRQQAPHLRWTKAKLKVRKHAPHLAMSEVSKMTTPSFQVYEDEEEPKISATPRKLTAVDSVLSARKADKPSDLFLSIQSSQQKPAASSRAPPPVQREVPMYCKYKIDSGAEEFSFEEIRAERYNERKRKQAEEGL</sequence>
<protein>
    <recommendedName>
        <fullName evidence="2">BUB1 N-terminal domain-containing protein</fullName>
    </recommendedName>
</protein>
<feature type="region of interest" description="Disordered" evidence="1">
    <location>
        <begin position="305"/>
        <end position="325"/>
    </location>
</feature>
<dbReference type="PANTHER" id="PTHR14030:SF25">
    <property type="entry name" value="MITOTIC CHECKPOINT SERINE_THREONINE-PROTEIN KINASE BUB1 BETA"/>
    <property type="match status" value="1"/>
</dbReference>
<dbReference type="Proteomes" id="UP000014760">
    <property type="component" value="Unassembled WGS sequence"/>
</dbReference>
<accession>R7TC73</accession>
<dbReference type="EnsemblMetazoa" id="CapteT118720">
    <property type="protein sequence ID" value="CapteP118720"/>
    <property type="gene ID" value="CapteG118720"/>
</dbReference>
<feature type="compositionally biased region" description="Basic and acidic residues" evidence="1">
    <location>
        <begin position="1"/>
        <end position="18"/>
    </location>
</feature>
<gene>
    <name evidence="3" type="ORF">CAPTEDRAFT_118720</name>
</gene>
<dbReference type="GO" id="GO:0004672">
    <property type="term" value="F:protein kinase activity"/>
    <property type="evidence" value="ECO:0007669"/>
    <property type="project" value="TreeGrafter"/>
</dbReference>
<dbReference type="AlphaFoldDB" id="R7TC73"/>
<dbReference type="EMBL" id="AMQN01003408">
    <property type="status" value="NOT_ANNOTATED_CDS"/>
    <property type="molecule type" value="Genomic_DNA"/>
</dbReference>
<evidence type="ECO:0000313" key="5">
    <source>
        <dbReference type="Proteomes" id="UP000014760"/>
    </source>
</evidence>
<feature type="region of interest" description="Disordered" evidence="1">
    <location>
        <begin position="1"/>
        <end position="23"/>
    </location>
</feature>
<dbReference type="GO" id="GO:0051754">
    <property type="term" value="P:meiotic sister chromatid cohesion, centromeric"/>
    <property type="evidence" value="ECO:0007669"/>
    <property type="project" value="TreeGrafter"/>
</dbReference>
<dbReference type="GO" id="GO:0005634">
    <property type="term" value="C:nucleus"/>
    <property type="evidence" value="ECO:0007669"/>
    <property type="project" value="TreeGrafter"/>
</dbReference>
<reference evidence="3 5" key="2">
    <citation type="journal article" date="2013" name="Nature">
        <title>Insights into bilaterian evolution from three spiralian genomes.</title>
        <authorList>
            <person name="Simakov O."/>
            <person name="Marletaz F."/>
            <person name="Cho S.J."/>
            <person name="Edsinger-Gonzales E."/>
            <person name="Havlak P."/>
            <person name="Hellsten U."/>
            <person name="Kuo D.H."/>
            <person name="Larsson T."/>
            <person name="Lv J."/>
            <person name="Arendt D."/>
            <person name="Savage R."/>
            <person name="Osoegawa K."/>
            <person name="de Jong P."/>
            <person name="Grimwood J."/>
            <person name="Chapman J.A."/>
            <person name="Shapiro H."/>
            <person name="Aerts A."/>
            <person name="Otillar R.P."/>
            <person name="Terry A.Y."/>
            <person name="Boore J.L."/>
            <person name="Grigoriev I.V."/>
            <person name="Lindberg D.R."/>
            <person name="Seaver E.C."/>
            <person name="Weisblat D.A."/>
            <person name="Putnam N.H."/>
            <person name="Rokhsar D.S."/>
        </authorList>
    </citation>
    <scope>NUCLEOTIDE SEQUENCE</scope>
    <source>
        <strain evidence="3 5">I ESC-2004</strain>
    </source>
</reference>
<dbReference type="OMA" id="ARMAIKR"/>
<proteinExistence type="predicted"/>
<dbReference type="PROSITE" id="PS51489">
    <property type="entry name" value="BUB1_N"/>
    <property type="match status" value="1"/>
</dbReference>
<reference evidence="4" key="3">
    <citation type="submission" date="2015-06" db="UniProtKB">
        <authorList>
            <consortium name="EnsemblMetazoa"/>
        </authorList>
    </citation>
    <scope>IDENTIFICATION</scope>
</reference>
<evidence type="ECO:0000313" key="4">
    <source>
        <dbReference type="EnsemblMetazoa" id="CapteP118720"/>
    </source>
</evidence>
<dbReference type="HOGENOM" id="CLU_052518_0_0_1"/>
<dbReference type="EMBL" id="KB311733">
    <property type="protein sequence ID" value="ELT88696.1"/>
    <property type="molecule type" value="Genomic_DNA"/>
</dbReference>
<organism evidence="3">
    <name type="scientific">Capitella teleta</name>
    <name type="common">Polychaete worm</name>
    <dbReference type="NCBI Taxonomy" id="283909"/>
    <lineage>
        <taxon>Eukaryota</taxon>
        <taxon>Metazoa</taxon>
        <taxon>Spiralia</taxon>
        <taxon>Lophotrochozoa</taxon>
        <taxon>Annelida</taxon>
        <taxon>Polychaeta</taxon>
        <taxon>Sedentaria</taxon>
        <taxon>Scolecida</taxon>
        <taxon>Capitellidae</taxon>
        <taxon>Capitella</taxon>
    </lineage>
</organism>
<evidence type="ECO:0000259" key="2">
    <source>
        <dbReference type="PROSITE" id="PS51489"/>
    </source>
</evidence>
<dbReference type="PANTHER" id="PTHR14030">
    <property type="entry name" value="MITOTIC CHECKPOINT SERINE/THREONINE-PROTEIN KINASE BUB1"/>
    <property type="match status" value="1"/>
</dbReference>
<dbReference type="SMART" id="SM00777">
    <property type="entry name" value="Mad3_BUB1_I"/>
    <property type="match status" value="1"/>
</dbReference>
<dbReference type="Gene3D" id="1.25.40.430">
    <property type="match status" value="1"/>
</dbReference>
<evidence type="ECO:0000256" key="1">
    <source>
        <dbReference type="SAM" id="MobiDB-lite"/>
    </source>
</evidence>
<name>R7TC73_CAPTE</name>
<dbReference type="Pfam" id="PF08311">
    <property type="entry name" value="Mad3_BUB1_I"/>
    <property type="match status" value="1"/>
</dbReference>
<evidence type="ECO:0000313" key="3">
    <source>
        <dbReference type="EMBL" id="ELT88696.1"/>
    </source>
</evidence>